<dbReference type="Proteomes" id="UP000054099">
    <property type="component" value="Unassembled WGS sequence"/>
</dbReference>
<dbReference type="EMBL" id="LNQN01000002">
    <property type="protein sequence ID" value="KSU83929.1"/>
    <property type="molecule type" value="Genomic_DNA"/>
</dbReference>
<dbReference type="RefSeq" id="WP_061972989.1">
    <property type="nucleotide sequence ID" value="NZ_FMAV01000002.1"/>
</dbReference>
<feature type="domain" description="DUF3870" evidence="1">
    <location>
        <begin position="6"/>
        <end position="98"/>
    </location>
</feature>
<name>A0A0V8JAA8_9BACL</name>
<reference evidence="2 3" key="1">
    <citation type="journal article" date="2014" name="Antonie Van Leeuwenhoek">
        <title>Fictibacillus enclensis sp. nov., isolated from marine sediment.</title>
        <authorList>
            <person name="Dastager S.G."/>
            <person name="Mawlankar R."/>
            <person name="Srinivasan K."/>
            <person name="Tang S.K."/>
            <person name="Lee J.C."/>
            <person name="Ramana V.V."/>
            <person name="Shouche Y.S."/>
        </authorList>
    </citation>
    <scope>NUCLEOTIDE SEQUENCE [LARGE SCALE GENOMIC DNA]</scope>
    <source>
        <strain evidence="2 3">NIO-1003</strain>
    </source>
</reference>
<organism evidence="2 3">
    <name type="scientific">Fictibacillus enclensis</name>
    <dbReference type="NCBI Taxonomy" id="1017270"/>
    <lineage>
        <taxon>Bacteria</taxon>
        <taxon>Bacillati</taxon>
        <taxon>Bacillota</taxon>
        <taxon>Bacilli</taxon>
        <taxon>Bacillales</taxon>
        <taxon>Fictibacillaceae</taxon>
        <taxon>Fictibacillus</taxon>
    </lineage>
</organism>
<gene>
    <name evidence="2" type="ORF">AS030_13370</name>
</gene>
<protein>
    <recommendedName>
        <fullName evidence="1">DUF3870 domain-containing protein</fullName>
    </recommendedName>
</protein>
<evidence type="ECO:0000259" key="1">
    <source>
        <dbReference type="Pfam" id="PF12986"/>
    </source>
</evidence>
<dbReference type="OrthoDB" id="2931914at2"/>
<accession>A0A0V8JAA8</accession>
<proteinExistence type="predicted"/>
<sequence>MPTLLITAYAKAPQNTSMYENYKYAGIVLEIHKETHIIINAEFTFLTQLAQEFFKRMVIGYDFSKEIQPLIEKIAKDFLAPSQQAVIVALKTAHQRYQDNLEEGT</sequence>
<evidence type="ECO:0000313" key="2">
    <source>
        <dbReference type="EMBL" id="KSU83929.1"/>
    </source>
</evidence>
<dbReference type="Pfam" id="PF12986">
    <property type="entry name" value="DUF3870"/>
    <property type="match status" value="1"/>
</dbReference>
<dbReference type="InterPro" id="IPR024617">
    <property type="entry name" value="DUF3870"/>
</dbReference>
<keyword evidence="3" id="KW-1185">Reference proteome</keyword>
<dbReference type="AlphaFoldDB" id="A0A0V8JAA8"/>
<comment type="caution">
    <text evidence="2">The sequence shown here is derived from an EMBL/GenBank/DDBJ whole genome shotgun (WGS) entry which is preliminary data.</text>
</comment>
<evidence type="ECO:0000313" key="3">
    <source>
        <dbReference type="Proteomes" id="UP000054099"/>
    </source>
</evidence>